<evidence type="ECO:0000313" key="1">
    <source>
        <dbReference type="EMBL" id="MBX06628.1"/>
    </source>
</evidence>
<sequence>MYLLYTNIKQSYASFTKLSDCFCSQLRFRLCWINCHNIPCVNMSINKVGPTTSQTNI</sequence>
<organism evidence="1">
    <name type="scientific">Rhizophora mucronata</name>
    <name type="common">Asiatic mangrove</name>
    <dbReference type="NCBI Taxonomy" id="61149"/>
    <lineage>
        <taxon>Eukaryota</taxon>
        <taxon>Viridiplantae</taxon>
        <taxon>Streptophyta</taxon>
        <taxon>Embryophyta</taxon>
        <taxon>Tracheophyta</taxon>
        <taxon>Spermatophyta</taxon>
        <taxon>Magnoliopsida</taxon>
        <taxon>eudicotyledons</taxon>
        <taxon>Gunneridae</taxon>
        <taxon>Pentapetalae</taxon>
        <taxon>rosids</taxon>
        <taxon>fabids</taxon>
        <taxon>Malpighiales</taxon>
        <taxon>Rhizophoraceae</taxon>
        <taxon>Rhizophora</taxon>
    </lineage>
</organism>
<dbReference type="EMBL" id="GGEC01026144">
    <property type="protein sequence ID" value="MBX06628.1"/>
    <property type="molecule type" value="Transcribed_RNA"/>
</dbReference>
<proteinExistence type="predicted"/>
<protein>
    <submittedName>
        <fullName evidence="1">Uncharacterized protein</fullName>
    </submittedName>
</protein>
<dbReference type="AlphaFoldDB" id="A0A2P2KLP2"/>
<accession>A0A2P2KLP2</accession>
<reference evidence="1" key="1">
    <citation type="submission" date="2018-02" db="EMBL/GenBank/DDBJ databases">
        <title>Rhizophora mucronata_Transcriptome.</title>
        <authorList>
            <person name="Meera S.P."/>
            <person name="Sreeshan A."/>
            <person name="Augustine A."/>
        </authorList>
    </citation>
    <scope>NUCLEOTIDE SEQUENCE</scope>
    <source>
        <tissue evidence="1">Leaf</tissue>
    </source>
</reference>
<name>A0A2P2KLP2_RHIMU</name>